<feature type="region of interest" description="Disordered" evidence="1">
    <location>
        <begin position="116"/>
        <end position="157"/>
    </location>
</feature>
<gene>
    <name evidence="4" type="ORF">LCGC14_3155430</name>
</gene>
<evidence type="ECO:0000313" key="4">
    <source>
        <dbReference type="EMBL" id="KKK47417.1"/>
    </source>
</evidence>
<proteinExistence type="predicted"/>
<dbReference type="PANTHER" id="PTHR33498:SF1">
    <property type="entry name" value="TRANSPOSASE FOR INSERTION SEQUENCE ELEMENT IS1557"/>
    <property type="match status" value="1"/>
</dbReference>
<dbReference type="Pfam" id="PF01610">
    <property type="entry name" value="DDE_Tnp_ISL3"/>
    <property type="match status" value="1"/>
</dbReference>
<evidence type="ECO:0008006" key="5">
    <source>
        <dbReference type="Google" id="ProtNLM"/>
    </source>
</evidence>
<dbReference type="PANTHER" id="PTHR33498">
    <property type="entry name" value="TRANSPOSASE FOR INSERTION SEQUENCE ELEMENT IS1557"/>
    <property type="match status" value="1"/>
</dbReference>
<dbReference type="InterPro" id="IPR047951">
    <property type="entry name" value="Transpos_ISL3"/>
</dbReference>
<protein>
    <recommendedName>
        <fullName evidence="5">Transposase IS204/IS1001/IS1096/IS1165 helix-turn-helix domain-containing protein</fullName>
    </recommendedName>
</protein>
<evidence type="ECO:0000256" key="1">
    <source>
        <dbReference type="SAM" id="MobiDB-lite"/>
    </source>
</evidence>
<name>A0A0F8VSY8_9ZZZZ</name>
<reference evidence="4" key="1">
    <citation type="journal article" date="2015" name="Nature">
        <title>Complex archaea that bridge the gap between prokaryotes and eukaryotes.</title>
        <authorList>
            <person name="Spang A."/>
            <person name="Saw J.H."/>
            <person name="Jorgensen S.L."/>
            <person name="Zaremba-Niedzwiedzka K."/>
            <person name="Martijn J."/>
            <person name="Lind A.E."/>
            <person name="van Eijk R."/>
            <person name="Schleper C."/>
            <person name="Guy L."/>
            <person name="Ettema T.J."/>
        </authorList>
    </citation>
    <scope>NUCLEOTIDE SEQUENCE</scope>
</reference>
<feature type="non-terminal residue" evidence="4">
    <location>
        <position position="1"/>
    </location>
</feature>
<dbReference type="AlphaFoldDB" id="A0A0F8VSY8"/>
<dbReference type="InterPro" id="IPR002560">
    <property type="entry name" value="Transposase_DDE"/>
</dbReference>
<accession>A0A0F8VSY8</accession>
<dbReference type="InterPro" id="IPR032877">
    <property type="entry name" value="Transposase_HTH"/>
</dbReference>
<evidence type="ECO:0000259" key="3">
    <source>
        <dbReference type="Pfam" id="PF13542"/>
    </source>
</evidence>
<dbReference type="EMBL" id="LAZR01069591">
    <property type="protein sequence ID" value="KKK47417.1"/>
    <property type="molecule type" value="Genomic_DNA"/>
</dbReference>
<feature type="domain" description="Transposase IS204/IS1001/IS1096/IS1165 DDE" evidence="2">
    <location>
        <begin position="61"/>
        <end position="123"/>
    </location>
</feature>
<feature type="domain" description="Transposase IS204/IS1001/IS1096/IS1165 helix-turn-helix" evidence="3">
    <location>
        <begin position="4"/>
        <end position="43"/>
    </location>
</feature>
<comment type="caution">
    <text evidence="4">The sequence shown here is derived from an EMBL/GenBank/DDBJ whole genome shotgun (WGS) entry which is preliminary data.</text>
</comment>
<dbReference type="Pfam" id="PF13542">
    <property type="entry name" value="HTH_Tnp_ISL3"/>
    <property type="match status" value="1"/>
</dbReference>
<organism evidence="4">
    <name type="scientific">marine sediment metagenome</name>
    <dbReference type="NCBI Taxonomy" id="412755"/>
    <lineage>
        <taxon>unclassified sequences</taxon>
        <taxon>metagenomes</taxon>
        <taxon>ecological metagenomes</taxon>
    </lineage>
</organism>
<evidence type="ECO:0000259" key="2">
    <source>
        <dbReference type="Pfam" id="PF01610"/>
    </source>
</evidence>
<sequence>KRKRVMYTYRFEEYVLRMLLGGSDEEVAQRLGISAETVARIVENQLKDDKKIDPKRVITHVGFDEISLKKRHKLYVTLMTDLSDPESPKVLAVARGKDTAAAKKCLEKLTPEQRSAVETHRVDRQSGGACLPLRRCGRRHHGHDPLGDQSGQPGGCL</sequence>